<dbReference type="InterPro" id="IPR043502">
    <property type="entry name" value="DNA/RNA_pol_sf"/>
</dbReference>
<dbReference type="EMBL" id="JARYMX010000007">
    <property type="protein sequence ID" value="KAJ9539609.1"/>
    <property type="molecule type" value="Genomic_DNA"/>
</dbReference>
<comment type="caution">
    <text evidence="3">The sequence shown here is derived from an EMBL/GenBank/DDBJ whole genome shotgun (WGS) entry which is preliminary data.</text>
</comment>
<keyword evidence="4" id="KW-1185">Reference proteome</keyword>
<reference evidence="3" key="1">
    <citation type="submission" date="2023-03" db="EMBL/GenBank/DDBJ databases">
        <title>Chromosome-scale reference genome and RAD-based genetic map of yellow starthistle (Centaurea solstitialis) reveal putative structural variation and QTLs associated with invader traits.</title>
        <authorList>
            <person name="Reatini B."/>
            <person name="Cang F.A."/>
            <person name="Jiang Q."/>
            <person name="Mckibben M.T.W."/>
            <person name="Barker M.S."/>
            <person name="Rieseberg L.H."/>
            <person name="Dlugosch K.M."/>
        </authorList>
    </citation>
    <scope>NUCLEOTIDE SEQUENCE</scope>
    <source>
        <strain evidence="3">CAN-66</strain>
        <tissue evidence="3">Leaf</tissue>
    </source>
</reference>
<dbReference type="GO" id="GO:0003824">
    <property type="term" value="F:catalytic activity"/>
    <property type="evidence" value="ECO:0007669"/>
    <property type="project" value="InterPro"/>
</dbReference>
<dbReference type="Proteomes" id="UP001172457">
    <property type="component" value="Chromosome 7"/>
</dbReference>
<feature type="transmembrane region" description="Helical" evidence="1">
    <location>
        <begin position="1195"/>
        <end position="1218"/>
    </location>
</feature>
<dbReference type="InterPro" id="IPR036691">
    <property type="entry name" value="Endo/exonu/phosph_ase_sf"/>
</dbReference>
<gene>
    <name evidence="3" type="ORF">OSB04_026115</name>
</gene>
<evidence type="ECO:0000313" key="4">
    <source>
        <dbReference type="Proteomes" id="UP001172457"/>
    </source>
</evidence>
<dbReference type="CDD" id="cd01650">
    <property type="entry name" value="RT_nLTR_like"/>
    <property type="match status" value="1"/>
</dbReference>
<feature type="domain" description="Reverse transcriptase" evidence="2">
    <location>
        <begin position="482"/>
        <end position="760"/>
    </location>
</feature>
<protein>
    <recommendedName>
        <fullName evidence="2">Reverse transcriptase domain-containing protein</fullName>
    </recommendedName>
</protein>
<evidence type="ECO:0000313" key="3">
    <source>
        <dbReference type="EMBL" id="KAJ9539609.1"/>
    </source>
</evidence>
<feature type="transmembrane region" description="Helical" evidence="1">
    <location>
        <begin position="1168"/>
        <end position="1189"/>
    </location>
</feature>
<proteinExistence type="predicted"/>
<dbReference type="PROSITE" id="PS50878">
    <property type="entry name" value="RT_POL"/>
    <property type="match status" value="1"/>
</dbReference>
<dbReference type="AlphaFoldDB" id="A0AA38SAU8"/>
<evidence type="ECO:0000259" key="2">
    <source>
        <dbReference type="PROSITE" id="PS50878"/>
    </source>
</evidence>
<organism evidence="3 4">
    <name type="scientific">Centaurea solstitialis</name>
    <name type="common">yellow star-thistle</name>
    <dbReference type="NCBI Taxonomy" id="347529"/>
    <lineage>
        <taxon>Eukaryota</taxon>
        <taxon>Viridiplantae</taxon>
        <taxon>Streptophyta</taxon>
        <taxon>Embryophyta</taxon>
        <taxon>Tracheophyta</taxon>
        <taxon>Spermatophyta</taxon>
        <taxon>Magnoliopsida</taxon>
        <taxon>eudicotyledons</taxon>
        <taxon>Gunneridae</taxon>
        <taxon>Pentapetalae</taxon>
        <taxon>asterids</taxon>
        <taxon>campanulids</taxon>
        <taxon>Asterales</taxon>
        <taxon>Asteraceae</taxon>
        <taxon>Carduoideae</taxon>
        <taxon>Cardueae</taxon>
        <taxon>Centaureinae</taxon>
        <taxon>Centaurea</taxon>
    </lineage>
</organism>
<dbReference type="Gene3D" id="3.60.10.10">
    <property type="entry name" value="Endonuclease/exonuclease/phosphatase"/>
    <property type="match status" value="1"/>
</dbReference>
<accession>A0AA38SAU8</accession>
<dbReference type="PANTHER" id="PTHR33116:SF78">
    <property type="entry name" value="OS12G0587133 PROTEIN"/>
    <property type="match status" value="1"/>
</dbReference>
<evidence type="ECO:0000256" key="1">
    <source>
        <dbReference type="SAM" id="Phobius"/>
    </source>
</evidence>
<sequence>MKIVSWNVRGLGSVSRKAAVKELLFKYRPDVAGFQETKTKNWDPVQLRYICGGGVSLDSFEFVSSIGNSGGLLTCWDSSNFKCSQTLKDKYFSVVLGNWVGVDGTVGLVNIYGPNSVSDRKDLWTKLLAVLSNEEIKWCIFGDFNEVRSVDERLNSCCNQGGMDDFNRFIEDGGLVEIPLIGRRFTRISDDGIKFSKLDRFLSNQSFVSSWKLLGVRALERKGSDHMPLMLSEDLKDFGPKPFKFFNAWLSEDSLEAIVRESWNCEVRSSDPDRVLRDKFKQAKVKIKAWSVEHFGALENKIVGARNECNNLEAKAEQSGWSDREREKWLESRKRWLDLEEKKSGILRQKAKLKWLLEGDENSKFFHTTIKFREKKNAMRGLEVNGEWVEDPERLKLHVFNFFKNKFSRDLEEKPSFNSSKTKKISRDDAIFLEAPFDEAEVWNAIRDCGSSKSPGPDGFSFGFVKKFWEVLKEDFMKALRWFWEKEALGPGCNASFVSLIPKVATPLSLNDYRPISLIGVLYKVIAKVLAHRLKKVIGKVISDPQSAFIKGRNILDGVLIANEVVDFVRFKKRKGLIFKVDFEKAYDSVDWNFLLGTMNRMGFGKKWIGWISACLRSSSTSVLVNGSPSKEFMMEKGLRQGDPLAPFLFLIVAENLHLLVEEAKDKSLFEGLSIGNEGIEVSHLQYADDAIFFVKWSLRNLRNLIKILDCFHAISGLKINMRKSKIYGVGVQEAEVEDWARGVGCVGGALPFSYLGLPVGAVMSRKSYWRPVIEKVKSRLVSWKARMISFGGRLTLVKSVLDGGSFWGRIIRSIYGDEGGLGLRESEIRGGGCSVWKNIVRVGGLLDGMGLEFSNSFRKIVGDGSETRFWKDRWLGDRPLEVDFPRISRLEVNSGVSILDRGEWVEDTWEWKWSWSRVPRGRALGELENLVSRLNGWNPIRNKKDVWGWDFDLANGFSVQKLREILAESSVTGVGGRGTMWAPFVPKKVNVFIWRLNLGRIPTRETLDKMGIDLHTVLCPRCGESIEDLDHALFKCSEVNRLWMRVGNWWNKPLSGIHSVAQLIQEDGQPSLSDGSNNLLKLMYCGWRYFDCEGVDLAAVSTPTRSRRVFAAPLFLLSSPNDLSFCCSTEIGGYSRVRSAAVRGVLVSFDEFLIASTRGLLTQIRSVFLFVDNLLNAVVGCVCLVFGWENVCSIGFGSFCFVVLLGVVSVVWIVVVFGDSLSLLYLGLC</sequence>
<dbReference type="Pfam" id="PF00078">
    <property type="entry name" value="RVT_1"/>
    <property type="match status" value="1"/>
</dbReference>
<keyword evidence="1" id="KW-0472">Membrane</keyword>
<dbReference type="InterPro" id="IPR000477">
    <property type="entry name" value="RT_dom"/>
</dbReference>
<dbReference type="SUPFAM" id="SSF56219">
    <property type="entry name" value="DNase I-like"/>
    <property type="match status" value="1"/>
</dbReference>
<dbReference type="SUPFAM" id="SSF56672">
    <property type="entry name" value="DNA/RNA polymerases"/>
    <property type="match status" value="1"/>
</dbReference>
<keyword evidence="1" id="KW-1133">Transmembrane helix</keyword>
<dbReference type="Pfam" id="PF13966">
    <property type="entry name" value="zf-RVT"/>
    <property type="match status" value="1"/>
</dbReference>
<dbReference type="Pfam" id="PF03372">
    <property type="entry name" value="Exo_endo_phos"/>
    <property type="match status" value="1"/>
</dbReference>
<name>A0AA38SAU8_9ASTR</name>
<keyword evidence="1" id="KW-0812">Transmembrane</keyword>
<dbReference type="InterPro" id="IPR026960">
    <property type="entry name" value="RVT-Znf"/>
</dbReference>
<dbReference type="PANTHER" id="PTHR33116">
    <property type="entry name" value="REVERSE TRANSCRIPTASE ZINC-BINDING DOMAIN-CONTAINING PROTEIN-RELATED-RELATED"/>
    <property type="match status" value="1"/>
</dbReference>
<dbReference type="InterPro" id="IPR005135">
    <property type="entry name" value="Endo/exonuclease/phosphatase"/>
</dbReference>